<organism evidence="2 3">
    <name type="scientific">Pleurodeles waltl</name>
    <name type="common">Iberian ribbed newt</name>
    <dbReference type="NCBI Taxonomy" id="8319"/>
    <lineage>
        <taxon>Eukaryota</taxon>
        <taxon>Metazoa</taxon>
        <taxon>Chordata</taxon>
        <taxon>Craniata</taxon>
        <taxon>Vertebrata</taxon>
        <taxon>Euteleostomi</taxon>
        <taxon>Amphibia</taxon>
        <taxon>Batrachia</taxon>
        <taxon>Caudata</taxon>
        <taxon>Salamandroidea</taxon>
        <taxon>Salamandridae</taxon>
        <taxon>Pleurodelinae</taxon>
        <taxon>Pleurodeles</taxon>
    </lineage>
</organism>
<proteinExistence type="predicted"/>
<feature type="region of interest" description="Disordered" evidence="1">
    <location>
        <begin position="131"/>
        <end position="157"/>
    </location>
</feature>
<comment type="caution">
    <text evidence="2">The sequence shown here is derived from an EMBL/GenBank/DDBJ whole genome shotgun (WGS) entry which is preliminary data.</text>
</comment>
<feature type="region of interest" description="Disordered" evidence="1">
    <location>
        <begin position="86"/>
        <end position="108"/>
    </location>
</feature>
<gene>
    <name evidence="2" type="ORF">NDU88_004160</name>
</gene>
<sequence>MPAGPERTLGPAWSRSGERPLTLPEAREPCADPGRTAWRTGAGRDLPAAAPPILNRTLLERARRRCTFGGEHLPGPLAAWLPSMTAGSGNRHRGRPGRTHYTPGRPHKLRPPFWSAALHLIAAIRSWRADPTGKRAQTARRRVRRVQRPRTDTRDRKHTTVLTWGPHVS</sequence>
<keyword evidence="3" id="KW-1185">Reference proteome</keyword>
<dbReference type="Proteomes" id="UP001066276">
    <property type="component" value="Chromosome 2_1"/>
</dbReference>
<evidence type="ECO:0000313" key="2">
    <source>
        <dbReference type="EMBL" id="KAJ1200336.1"/>
    </source>
</evidence>
<reference evidence="2" key="1">
    <citation type="journal article" date="2022" name="bioRxiv">
        <title>Sequencing and chromosome-scale assembly of the giantPleurodeles waltlgenome.</title>
        <authorList>
            <person name="Brown T."/>
            <person name="Elewa A."/>
            <person name="Iarovenko S."/>
            <person name="Subramanian E."/>
            <person name="Araus A.J."/>
            <person name="Petzold A."/>
            <person name="Susuki M."/>
            <person name="Suzuki K.-i.T."/>
            <person name="Hayashi T."/>
            <person name="Toyoda A."/>
            <person name="Oliveira C."/>
            <person name="Osipova E."/>
            <person name="Leigh N.D."/>
            <person name="Simon A."/>
            <person name="Yun M.H."/>
        </authorList>
    </citation>
    <scope>NUCLEOTIDE SEQUENCE</scope>
    <source>
        <strain evidence="2">20211129_DDA</strain>
        <tissue evidence="2">Liver</tissue>
    </source>
</reference>
<name>A0AAV7VJ11_PLEWA</name>
<evidence type="ECO:0000313" key="3">
    <source>
        <dbReference type="Proteomes" id="UP001066276"/>
    </source>
</evidence>
<protein>
    <submittedName>
        <fullName evidence="2">Uncharacterized protein</fullName>
    </submittedName>
</protein>
<evidence type="ECO:0000256" key="1">
    <source>
        <dbReference type="SAM" id="MobiDB-lite"/>
    </source>
</evidence>
<feature type="region of interest" description="Disordered" evidence="1">
    <location>
        <begin position="1"/>
        <end position="49"/>
    </location>
</feature>
<dbReference type="EMBL" id="JANPWB010000003">
    <property type="protein sequence ID" value="KAJ1200336.1"/>
    <property type="molecule type" value="Genomic_DNA"/>
</dbReference>
<accession>A0AAV7VJ11</accession>
<dbReference type="AlphaFoldDB" id="A0AAV7VJ11"/>
<feature type="compositionally biased region" description="Basic residues" evidence="1">
    <location>
        <begin position="137"/>
        <end position="148"/>
    </location>
</feature>